<name>K0R0F2_THAOC</name>
<feature type="compositionally biased region" description="Basic and acidic residues" evidence="1">
    <location>
        <begin position="30"/>
        <end position="43"/>
    </location>
</feature>
<dbReference type="EMBL" id="AGNL01048766">
    <property type="protein sequence ID" value="EJK45115.1"/>
    <property type="molecule type" value="Genomic_DNA"/>
</dbReference>
<comment type="caution">
    <text evidence="2">The sequence shown here is derived from an EMBL/GenBank/DDBJ whole genome shotgun (WGS) entry which is preliminary data.</text>
</comment>
<evidence type="ECO:0000313" key="3">
    <source>
        <dbReference type="Proteomes" id="UP000266841"/>
    </source>
</evidence>
<gene>
    <name evidence="2" type="ORF">THAOC_36294</name>
</gene>
<dbReference type="eggNOG" id="ENOG502QZGW">
    <property type="taxonomic scope" value="Eukaryota"/>
</dbReference>
<accession>K0R0F2</accession>
<sequence>MRNPVNYLASAAPRALDSLLGPNSATGSKDGNKKKTDKKTRDERACSFDLDLSGLTLSGGGGTSLASASVTDEGSVVSSFTLEGLSSEMTSELAVDLALDTANDDASPN</sequence>
<reference evidence="2 3" key="1">
    <citation type="journal article" date="2012" name="Genome Biol.">
        <title>Genome and low-iron response of an oceanic diatom adapted to chronic iron limitation.</title>
        <authorList>
            <person name="Lommer M."/>
            <person name="Specht M."/>
            <person name="Roy A.S."/>
            <person name="Kraemer L."/>
            <person name="Andreson R."/>
            <person name="Gutowska M.A."/>
            <person name="Wolf J."/>
            <person name="Bergner S.V."/>
            <person name="Schilhabel M.B."/>
            <person name="Klostermeier U.C."/>
            <person name="Beiko R.G."/>
            <person name="Rosenstiel P."/>
            <person name="Hippler M."/>
            <person name="Laroche J."/>
        </authorList>
    </citation>
    <scope>NUCLEOTIDE SEQUENCE [LARGE SCALE GENOMIC DNA]</scope>
    <source>
        <strain evidence="2 3">CCMP1005</strain>
    </source>
</reference>
<evidence type="ECO:0000313" key="2">
    <source>
        <dbReference type="EMBL" id="EJK45115.1"/>
    </source>
</evidence>
<dbReference type="Proteomes" id="UP000266841">
    <property type="component" value="Unassembled WGS sequence"/>
</dbReference>
<dbReference type="AlphaFoldDB" id="K0R0F2"/>
<dbReference type="OMA" id="DERACSF"/>
<evidence type="ECO:0000256" key="1">
    <source>
        <dbReference type="SAM" id="MobiDB-lite"/>
    </source>
</evidence>
<protein>
    <submittedName>
        <fullName evidence="2">Uncharacterized protein</fullName>
    </submittedName>
</protein>
<proteinExistence type="predicted"/>
<feature type="region of interest" description="Disordered" evidence="1">
    <location>
        <begin position="18"/>
        <end position="43"/>
    </location>
</feature>
<keyword evidence="3" id="KW-1185">Reference proteome</keyword>
<organism evidence="2 3">
    <name type="scientific">Thalassiosira oceanica</name>
    <name type="common">Marine diatom</name>
    <dbReference type="NCBI Taxonomy" id="159749"/>
    <lineage>
        <taxon>Eukaryota</taxon>
        <taxon>Sar</taxon>
        <taxon>Stramenopiles</taxon>
        <taxon>Ochrophyta</taxon>
        <taxon>Bacillariophyta</taxon>
        <taxon>Coscinodiscophyceae</taxon>
        <taxon>Thalassiosirophycidae</taxon>
        <taxon>Thalassiosirales</taxon>
        <taxon>Thalassiosiraceae</taxon>
        <taxon>Thalassiosira</taxon>
    </lineage>
</organism>